<dbReference type="Proteomes" id="UP000184184">
    <property type="component" value="Unassembled WGS sequence"/>
</dbReference>
<organism evidence="1 2">
    <name type="scientific">Gracilibacillus kekensis</name>
    <dbReference type="NCBI Taxonomy" id="1027249"/>
    <lineage>
        <taxon>Bacteria</taxon>
        <taxon>Bacillati</taxon>
        <taxon>Bacillota</taxon>
        <taxon>Bacilli</taxon>
        <taxon>Bacillales</taxon>
        <taxon>Bacillaceae</taxon>
        <taxon>Gracilibacillus</taxon>
    </lineage>
</organism>
<dbReference type="STRING" id="1027249.SAMN05216179_2765"/>
<evidence type="ECO:0000313" key="2">
    <source>
        <dbReference type="Proteomes" id="UP000184184"/>
    </source>
</evidence>
<proteinExistence type="predicted"/>
<accession>A0A1M7Q2J3</accession>
<evidence type="ECO:0008006" key="3">
    <source>
        <dbReference type="Google" id="ProtNLM"/>
    </source>
</evidence>
<reference evidence="1 2" key="1">
    <citation type="submission" date="2016-11" db="EMBL/GenBank/DDBJ databases">
        <authorList>
            <person name="Jaros S."/>
            <person name="Januszkiewicz K."/>
            <person name="Wedrychowicz H."/>
        </authorList>
    </citation>
    <scope>NUCLEOTIDE SEQUENCE [LARGE SCALE GENOMIC DNA]</scope>
    <source>
        <strain evidence="1 2">CGMCC 1.10681</strain>
    </source>
</reference>
<dbReference type="RefSeq" id="WP_073202450.1">
    <property type="nucleotide sequence ID" value="NZ_FRCZ01000005.1"/>
</dbReference>
<dbReference type="AlphaFoldDB" id="A0A1M7Q2J3"/>
<name>A0A1M7Q2J3_9BACI</name>
<keyword evidence="2" id="KW-1185">Reference proteome</keyword>
<dbReference type="Pfam" id="PF07901">
    <property type="entry name" value="DUF1672"/>
    <property type="match status" value="1"/>
</dbReference>
<sequence>MLHKNNIIAIVILSTLLLGGCNWMSEVSPGNLNDNEEINTEDYYVPVQEYTGKEYTLPNGKETDRIANENREEIEEAIKLFFKEEYKTEVKVHNIVGNVDGATVFVESIGKPHFYTYAMIPIDKKQEIILTENIWTQEMVVEDAIITGLYGMAYKHEFDVLDKLLEKISNQYDITGKTNEAIKNSVGAGFSTNFYFVQVADDEPFKSILNDYLENKKMEPENLKKLFSNSGMSSEALLISIKMYMSTDEEPNKKAFEELVNAVKESNDIPRGAYSIIINKNEVIRTTGISEGENSLEQSYPNDIIKD</sequence>
<protein>
    <recommendedName>
        <fullName evidence="3">DUF1672 family protein</fullName>
    </recommendedName>
</protein>
<dbReference type="InterPro" id="IPR012873">
    <property type="entry name" value="DUF1672"/>
</dbReference>
<dbReference type="PROSITE" id="PS51257">
    <property type="entry name" value="PROKAR_LIPOPROTEIN"/>
    <property type="match status" value="1"/>
</dbReference>
<evidence type="ECO:0000313" key="1">
    <source>
        <dbReference type="EMBL" id="SHN24390.1"/>
    </source>
</evidence>
<dbReference type="EMBL" id="FRCZ01000005">
    <property type="protein sequence ID" value="SHN24390.1"/>
    <property type="molecule type" value="Genomic_DNA"/>
</dbReference>
<gene>
    <name evidence="1" type="ORF">SAMN05216179_2765</name>
</gene>